<evidence type="ECO:0000313" key="3">
    <source>
        <dbReference type="Proteomes" id="UP000008022"/>
    </source>
</evidence>
<dbReference type="STRING" id="4529.A0A0E0P6L6"/>
<comment type="similarity">
    <text evidence="1">Belongs to the UDP-glycosyltransferase family.</text>
</comment>
<sequence>MAVASLPEVVVAAGVGAAVGGRGSRRRRRREAAALAPCRRVPPSAAAAVCQCVPPSAAAPAYLLGVADARRDLALTGRPFIWAIRPPFGFDIEPTNGGQFSAEWLPEGFEERMHAKNIGLLIHGLAPQVSILAHASTGAFLSHCGWNS</sequence>
<proteinExistence type="inferred from homology"/>
<name>A0A0E0P6L6_ORYRU</name>
<dbReference type="SUPFAM" id="SSF53756">
    <property type="entry name" value="UDP-Glycosyltransferase/glycogen phosphorylase"/>
    <property type="match status" value="1"/>
</dbReference>
<dbReference type="PANTHER" id="PTHR48047">
    <property type="entry name" value="GLYCOSYLTRANSFERASE"/>
    <property type="match status" value="1"/>
</dbReference>
<dbReference type="PANTHER" id="PTHR48047:SF231">
    <property type="entry name" value="GLYCOSYLTRANSFERASE"/>
    <property type="match status" value="1"/>
</dbReference>
<dbReference type="Gene3D" id="3.40.50.2000">
    <property type="entry name" value="Glycogen Phosphorylase B"/>
    <property type="match status" value="1"/>
</dbReference>
<dbReference type="HOGENOM" id="CLU_1763606_0_0_1"/>
<evidence type="ECO:0000313" key="2">
    <source>
        <dbReference type="EnsemblPlants" id="ORUFI04G06740.1"/>
    </source>
</evidence>
<dbReference type="GO" id="GO:0035251">
    <property type="term" value="F:UDP-glucosyltransferase activity"/>
    <property type="evidence" value="ECO:0007669"/>
    <property type="project" value="TreeGrafter"/>
</dbReference>
<evidence type="ECO:0000256" key="1">
    <source>
        <dbReference type="ARBA" id="ARBA00009995"/>
    </source>
</evidence>
<dbReference type="Gramene" id="ORUFI04G06740.1">
    <property type="protein sequence ID" value="ORUFI04G06740.1"/>
    <property type="gene ID" value="ORUFI04G06740"/>
</dbReference>
<keyword evidence="3" id="KW-1185">Reference proteome</keyword>
<reference evidence="3" key="1">
    <citation type="submission" date="2013-06" db="EMBL/GenBank/DDBJ databases">
        <authorList>
            <person name="Zhao Q."/>
        </authorList>
    </citation>
    <scope>NUCLEOTIDE SEQUENCE</scope>
    <source>
        <strain evidence="3">cv. W1943</strain>
    </source>
</reference>
<protein>
    <submittedName>
        <fullName evidence="2">Uncharacterized protein</fullName>
    </submittedName>
</protein>
<dbReference type="EnsemblPlants" id="ORUFI04G06740.1">
    <property type="protein sequence ID" value="ORUFI04G06740.1"/>
    <property type="gene ID" value="ORUFI04G06740"/>
</dbReference>
<dbReference type="eggNOG" id="KOG1192">
    <property type="taxonomic scope" value="Eukaryota"/>
</dbReference>
<organism evidence="2 3">
    <name type="scientific">Oryza rufipogon</name>
    <name type="common">Brownbeard rice</name>
    <name type="synonym">Asian wild rice</name>
    <dbReference type="NCBI Taxonomy" id="4529"/>
    <lineage>
        <taxon>Eukaryota</taxon>
        <taxon>Viridiplantae</taxon>
        <taxon>Streptophyta</taxon>
        <taxon>Embryophyta</taxon>
        <taxon>Tracheophyta</taxon>
        <taxon>Spermatophyta</taxon>
        <taxon>Magnoliopsida</taxon>
        <taxon>Liliopsida</taxon>
        <taxon>Poales</taxon>
        <taxon>Poaceae</taxon>
        <taxon>BOP clade</taxon>
        <taxon>Oryzoideae</taxon>
        <taxon>Oryzeae</taxon>
        <taxon>Oryzinae</taxon>
        <taxon>Oryza</taxon>
    </lineage>
</organism>
<reference evidence="2" key="2">
    <citation type="submission" date="2015-06" db="UniProtKB">
        <authorList>
            <consortium name="EnsemblPlants"/>
        </authorList>
    </citation>
    <scope>IDENTIFICATION</scope>
</reference>
<dbReference type="AlphaFoldDB" id="A0A0E0P6L6"/>
<dbReference type="Proteomes" id="UP000008022">
    <property type="component" value="Unassembled WGS sequence"/>
</dbReference>
<accession>A0A0E0P6L6</accession>